<evidence type="ECO:0000313" key="5">
    <source>
        <dbReference type="EMBL" id="MDB1123159.1"/>
    </source>
</evidence>
<protein>
    <submittedName>
        <fullName evidence="5">Sugar diacid recognition domain-containing protein</fullName>
    </submittedName>
</protein>
<name>A0ABT4YNN5_9VIBR</name>
<organism evidence="5 6">
    <name type="scientific">Vibrio algarum</name>
    <dbReference type="NCBI Taxonomy" id="3020714"/>
    <lineage>
        <taxon>Bacteria</taxon>
        <taxon>Pseudomonadati</taxon>
        <taxon>Pseudomonadota</taxon>
        <taxon>Gammaproteobacteria</taxon>
        <taxon>Vibrionales</taxon>
        <taxon>Vibrionaceae</taxon>
        <taxon>Vibrio</taxon>
    </lineage>
</organism>
<dbReference type="InterPro" id="IPR051448">
    <property type="entry name" value="CdaR-like_regulators"/>
</dbReference>
<keyword evidence="6" id="KW-1185">Reference proteome</keyword>
<proteinExistence type="inferred from homology"/>
<evidence type="ECO:0000313" key="6">
    <source>
        <dbReference type="Proteomes" id="UP001210678"/>
    </source>
</evidence>
<dbReference type="InterPro" id="IPR041522">
    <property type="entry name" value="CdaR_GGDEF"/>
</dbReference>
<feature type="domain" description="Putative sugar diacid recognition" evidence="2">
    <location>
        <begin position="3"/>
        <end position="136"/>
    </location>
</feature>
<dbReference type="InterPro" id="IPR009057">
    <property type="entry name" value="Homeodomain-like_sf"/>
</dbReference>
<dbReference type="RefSeq" id="WP_272133556.1">
    <property type="nucleotide sequence ID" value="NZ_JAQLOI010000001.1"/>
</dbReference>
<evidence type="ECO:0000259" key="2">
    <source>
        <dbReference type="Pfam" id="PF05651"/>
    </source>
</evidence>
<comment type="similarity">
    <text evidence="1">Belongs to the CdaR family.</text>
</comment>
<dbReference type="PANTHER" id="PTHR33744">
    <property type="entry name" value="CARBOHYDRATE DIACID REGULATOR"/>
    <property type="match status" value="1"/>
</dbReference>
<dbReference type="Gene3D" id="1.10.10.2840">
    <property type="entry name" value="PucR C-terminal helix-turn-helix domain"/>
    <property type="match status" value="1"/>
</dbReference>
<dbReference type="Proteomes" id="UP001210678">
    <property type="component" value="Unassembled WGS sequence"/>
</dbReference>
<reference evidence="5 6" key="1">
    <citation type="submission" date="2023-01" db="EMBL/GenBank/DDBJ databases">
        <title>Vibrio sp. KJ40-1 sp.nov, isolated from marine algae.</title>
        <authorList>
            <person name="Butt M."/>
            <person name="Kim J.M.J."/>
            <person name="Jeon C.O.C."/>
        </authorList>
    </citation>
    <scope>NUCLEOTIDE SEQUENCE [LARGE SCALE GENOMIC DNA]</scope>
    <source>
        <strain evidence="5 6">KJ40-1</strain>
    </source>
</reference>
<dbReference type="InterPro" id="IPR042070">
    <property type="entry name" value="PucR_C-HTH_sf"/>
</dbReference>
<dbReference type="PANTHER" id="PTHR33744:SF15">
    <property type="entry name" value="CARBOHYDRATE DIACID REGULATOR"/>
    <property type="match status" value="1"/>
</dbReference>
<accession>A0ABT4YNN5</accession>
<dbReference type="Pfam" id="PF05651">
    <property type="entry name" value="Diacid_rec"/>
    <property type="match status" value="1"/>
</dbReference>
<dbReference type="Pfam" id="PF17853">
    <property type="entry name" value="GGDEF_2"/>
    <property type="match status" value="1"/>
</dbReference>
<dbReference type="InterPro" id="IPR025736">
    <property type="entry name" value="PucR_C-HTH_dom"/>
</dbReference>
<dbReference type="InterPro" id="IPR008599">
    <property type="entry name" value="Diacid_rec"/>
</dbReference>
<sequence>MFLDHQLAQQIVDRTMNIIGNNINVMNHAGTIIASGDTKRLGELHDGALLAIKHGDTVEVNQSSAPALKGVKPGINLLLKEEGQVVGVIGITGDPNTIRNYAALVKMTAEMILEQARLVEQLQWDRRHKEEFITAWISGKLSNIELQNISSRLDIDISKPRVAAVISFNQSKTSVTQNTIRQVVELLEYPERDNLVAVLSLTDVVVLKPYVEGDTQGFDHKENQRIDQLNDRLEKNGIYNVKIALGKYFSGADNLPLSFQSALQVMSYGQHHLANKNKYLFDDVRLPVLLSPLANMWQGKQLCEPYLHLLNKDKSGQLTKTLHSLFEHQGNLKACAESLYIHRNTLRYRLDKIEKITQISPHQFSGLVELYIAKQISKK</sequence>
<dbReference type="EMBL" id="JAQLOI010000001">
    <property type="protein sequence ID" value="MDB1123159.1"/>
    <property type="molecule type" value="Genomic_DNA"/>
</dbReference>
<dbReference type="SUPFAM" id="SSF46689">
    <property type="entry name" value="Homeodomain-like"/>
    <property type="match status" value="1"/>
</dbReference>
<gene>
    <name evidence="5" type="ORF">PGX00_05500</name>
</gene>
<feature type="domain" description="PucR C-terminal helix-turn-helix" evidence="3">
    <location>
        <begin position="318"/>
        <end position="373"/>
    </location>
</feature>
<evidence type="ECO:0000256" key="1">
    <source>
        <dbReference type="ARBA" id="ARBA00006754"/>
    </source>
</evidence>
<dbReference type="Pfam" id="PF13556">
    <property type="entry name" value="HTH_30"/>
    <property type="match status" value="1"/>
</dbReference>
<feature type="domain" description="CdaR GGDEF-like" evidence="4">
    <location>
        <begin position="142"/>
        <end position="267"/>
    </location>
</feature>
<evidence type="ECO:0000259" key="4">
    <source>
        <dbReference type="Pfam" id="PF17853"/>
    </source>
</evidence>
<comment type="caution">
    <text evidence="5">The sequence shown here is derived from an EMBL/GenBank/DDBJ whole genome shotgun (WGS) entry which is preliminary data.</text>
</comment>
<evidence type="ECO:0000259" key="3">
    <source>
        <dbReference type="Pfam" id="PF13556"/>
    </source>
</evidence>